<sequence>MPRNQTPRVLGLFSVSVSVGKADEVGDAFYFAESPEGGPPIIAGGSTELRCRASPEDGIAYTWQLDGQPVPNTTRRFQRGSNLIIRRVDPERDAGEFKCTATNMSTGFSLASGPASLRILCESLSFYVPENKGESILPPLFSSRFRVEAVL</sequence>
<organism evidence="2 3">
    <name type="scientific">Ladona fulva</name>
    <name type="common">Scarce chaser dragonfly</name>
    <name type="synonym">Libellula fulva</name>
    <dbReference type="NCBI Taxonomy" id="123851"/>
    <lineage>
        <taxon>Eukaryota</taxon>
        <taxon>Metazoa</taxon>
        <taxon>Ecdysozoa</taxon>
        <taxon>Arthropoda</taxon>
        <taxon>Hexapoda</taxon>
        <taxon>Insecta</taxon>
        <taxon>Pterygota</taxon>
        <taxon>Palaeoptera</taxon>
        <taxon>Odonata</taxon>
        <taxon>Epiprocta</taxon>
        <taxon>Anisoptera</taxon>
        <taxon>Libelluloidea</taxon>
        <taxon>Libellulidae</taxon>
        <taxon>Ladona</taxon>
    </lineage>
</organism>
<dbReference type="InterPro" id="IPR003598">
    <property type="entry name" value="Ig_sub2"/>
</dbReference>
<dbReference type="InterPro" id="IPR036179">
    <property type="entry name" value="Ig-like_dom_sf"/>
</dbReference>
<dbReference type="Proteomes" id="UP000792457">
    <property type="component" value="Unassembled WGS sequence"/>
</dbReference>
<evidence type="ECO:0000313" key="2">
    <source>
        <dbReference type="EMBL" id="KAG8225400.1"/>
    </source>
</evidence>
<dbReference type="PROSITE" id="PS50835">
    <property type="entry name" value="IG_LIKE"/>
    <property type="match status" value="1"/>
</dbReference>
<dbReference type="EMBL" id="KZ308236">
    <property type="protein sequence ID" value="KAG8225400.1"/>
    <property type="molecule type" value="Genomic_DNA"/>
</dbReference>
<dbReference type="Gene3D" id="2.60.40.10">
    <property type="entry name" value="Immunoglobulins"/>
    <property type="match status" value="1"/>
</dbReference>
<dbReference type="SMART" id="SM00409">
    <property type="entry name" value="IG"/>
    <property type="match status" value="1"/>
</dbReference>
<name>A0A8K0JZ74_LADFU</name>
<dbReference type="SUPFAM" id="SSF48726">
    <property type="entry name" value="Immunoglobulin"/>
    <property type="match status" value="1"/>
</dbReference>
<proteinExistence type="predicted"/>
<keyword evidence="3" id="KW-1185">Reference proteome</keyword>
<gene>
    <name evidence="2" type="ORF">J437_LFUL004600</name>
</gene>
<dbReference type="OrthoDB" id="2413561at2759"/>
<evidence type="ECO:0000259" key="1">
    <source>
        <dbReference type="PROSITE" id="PS50835"/>
    </source>
</evidence>
<feature type="domain" description="Ig-like" evidence="1">
    <location>
        <begin position="44"/>
        <end position="116"/>
    </location>
</feature>
<dbReference type="SMART" id="SM00408">
    <property type="entry name" value="IGc2"/>
    <property type="match status" value="1"/>
</dbReference>
<dbReference type="InterPro" id="IPR007110">
    <property type="entry name" value="Ig-like_dom"/>
</dbReference>
<dbReference type="InterPro" id="IPR013783">
    <property type="entry name" value="Ig-like_fold"/>
</dbReference>
<comment type="caution">
    <text evidence="2">The sequence shown here is derived from an EMBL/GenBank/DDBJ whole genome shotgun (WGS) entry which is preliminary data.</text>
</comment>
<evidence type="ECO:0000313" key="3">
    <source>
        <dbReference type="Proteomes" id="UP000792457"/>
    </source>
</evidence>
<protein>
    <recommendedName>
        <fullName evidence="1">Ig-like domain-containing protein</fullName>
    </recommendedName>
</protein>
<dbReference type="AlphaFoldDB" id="A0A8K0JZ74"/>
<accession>A0A8K0JZ74</accession>
<reference evidence="2" key="1">
    <citation type="submission" date="2013-04" db="EMBL/GenBank/DDBJ databases">
        <authorList>
            <person name="Qu J."/>
            <person name="Murali S.C."/>
            <person name="Bandaranaike D."/>
            <person name="Bellair M."/>
            <person name="Blankenburg K."/>
            <person name="Chao H."/>
            <person name="Dinh H."/>
            <person name="Doddapaneni H."/>
            <person name="Downs B."/>
            <person name="Dugan-Rocha S."/>
            <person name="Elkadiri S."/>
            <person name="Gnanaolivu R.D."/>
            <person name="Hernandez B."/>
            <person name="Javaid M."/>
            <person name="Jayaseelan J.C."/>
            <person name="Lee S."/>
            <person name="Li M."/>
            <person name="Ming W."/>
            <person name="Munidasa M."/>
            <person name="Muniz J."/>
            <person name="Nguyen L."/>
            <person name="Ongeri F."/>
            <person name="Osuji N."/>
            <person name="Pu L.-L."/>
            <person name="Puazo M."/>
            <person name="Qu C."/>
            <person name="Quiroz J."/>
            <person name="Raj R."/>
            <person name="Weissenberger G."/>
            <person name="Xin Y."/>
            <person name="Zou X."/>
            <person name="Han Y."/>
            <person name="Richards S."/>
            <person name="Worley K."/>
            <person name="Muzny D."/>
            <person name="Gibbs R."/>
        </authorList>
    </citation>
    <scope>NUCLEOTIDE SEQUENCE</scope>
    <source>
        <strain evidence="2">Sampled in the wild</strain>
    </source>
</reference>
<dbReference type="InterPro" id="IPR003599">
    <property type="entry name" value="Ig_sub"/>
</dbReference>
<dbReference type="Pfam" id="PF13927">
    <property type="entry name" value="Ig_3"/>
    <property type="match status" value="1"/>
</dbReference>
<reference evidence="2" key="2">
    <citation type="submission" date="2017-10" db="EMBL/GenBank/DDBJ databases">
        <title>Ladona fulva Genome sequencing and assembly.</title>
        <authorList>
            <person name="Murali S."/>
            <person name="Richards S."/>
            <person name="Bandaranaike D."/>
            <person name="Bellair M."/>
            <person name="Blankenburg K."/>
            <person name="Chao H."/>
            <person name="Dinh H."/>
            <person name="Doddapaneni H."/>
            <person name="Dugan-Rocha S."/>
            <person name="Elkadiri S."/>
            <person name="Gnanaolivu R."/>
            <person name="Hernandez B."/>
            <person name="Skinner E."/>
            <person name="Javaid M."/>
            <person name="Lee S."/>
            <person name="Li M."/>
            <person name="Ming W."/>
            <person name="Munidasa M."/>
            <person name="Muniz J."/>
            <person name="Nguyen L."/>
            <person name="Hughes D."/>
            <person name="Osuji N."/>
            <person name="Pu L.-L."/>
            <person name="Puazo M."/>
            <person name="Qu C."/>
            <person name="Quiroz J."/>
            <person name="Raj R."/>
            <person name="Weissenberger G."/>
            <person name="Xin Y."/>
            <person name="Zou X."/>
            <person name="Han Y."/>
            <person name="Worley K."/>
            <person name="Muzny D."/>
            <person name="Gibbs R."/>
        </authorList>
    </citation>
    <scope>NUCLEOTIDE SEQUENCE</scope>
    <source>
        <strain evidence="2">Sampled in the wild</strain>
    </source>
</reference>